<protein>
    <submittedName>
        <fullName evidence="2">Acetyl-CoA synthetase (ADP-forming) alpha and beta chains, putative</fullName>
    </submittedName>
</protein>
<accession>A0A3B0VF18</accession>
<dbReference type="SUPFAM" id="SSF55729">
    <property type="entry name" value="Acyl-CoA N-acyltransferases (Nat)"/>
    <property type="match status" value="1"/>
</dbReference>
<dbReference type="PROSITE" id="PS51186">
    <property type="entry name" value="GNAT"/>
    <property type="match status" value="1"/>
</dbReference>
<dbReference type="InterPro" id="IPR000182">
    <property type="entry name" value="GNAT_dom"/>
</dbReference>
<feature type="non-terminal residue" evidence="2">
    <location>
        <position position="1"/>
    </location>
</feature>
<sequence>RPYPERLVKTAKLRDGKQVVLRPVKPEDEPLWLEMLGNCSKESIYHRFRYDFHFKSHEIATEFCYIDYDREMAIVAEVEQDGKRLMIGEGRLIADPDLEMAEYAVLVADQWQKKDLGFLLTEYCLQIARIVGVKRVAAETTTDNKAMLNLFKKLGFTLIFNEDTTVTISKVIKN</sequence>
<evidence type="ECO:0000259" key="1">
    <source>
        <dbReference type="PROSITE" id="PS51186"/>
    </source>
</evidence>
<name>A0A3B0VF18_9ZZZZ</name>
<dbReference type="EMBL" id="UOET01000542">
    <property type="protein sequence ID" value="VAW30596.1"/>
    <property type="molecule type" value="Genomic_DNA"/>
</dbReference>
<dbReference type="InterPro" id="IPR016181">
    <property type="entry name" value="Acyl_CoA_acyltransferase"/>
</dbReference>
<dbReference type="AlphaFoldDB" id="A0A3B0VF18"/>
<dbReference type="Gene3D" id="3.40.630.30">
    <property type="match status" value="1"/>
</dbReference>
<evidence type="ECO:0000313" key="2">
    <source>
        <dbReference type="EMBL" id="VAW30596.1"/>
    </source>
</evidence>
<dbReference type="Pfam" id="PF00583">
    <property type="entry name" value="Acetyltransf_1"/>
    <property type="match status" value="1"/>
</dbReference>
<gene>
    <name evidence="2" type="ORF">MNBD_BACTEROID07-199</name>
</gene>
<reference evidence="2" key="1">
    <citation type="submission" date="2018-06" db="EMBL/GenBank/DDBJ databases">
        <authorList>
            <person name="Zhirakovskaya E."/>
        </authorList>
    </citation>
    <scope>NUCLEOTIDE SEQUENCE</scope>
</reference>
<feature type="domain" description="N-acetyltransferase" evidence="1">
    <location>
        <begin position="19"/>
        <end position="173"/>
    </location>
</feature>
<dbReference type="GO" id="GO:0016747">
    <property type="term" value="F:acyltransferase activity, transferring groups other than amino-acyl groups"/>
    <property type="evidence" value="ECO:0007669"/>
    <property type="project" value="InterPro"/>
</dbReference>
<organism evidence="2">
    <name type="scientific">hydrothermal vent metagenome</name>
    <dbReference type="NCBI Taxonomy" id="652676"/>
    <lineage>
        <taxon>unclassified sequences</taxon>
        <taxon>metagenomes</taxon>
        <taxon>ecological metagenomes</taxon>
    </lineage>
</organism>
<proteinExistence type="predicted"/>